<organism evidence="1 2">
    <name type="scientific">Asparagus officinalis</name>
    <name type="common">Garden asparagus</name>
    <dbReference type="NCBI Taxonomy" id="4686"/>
    <lineage>
        <taxon>Eukaryota</taxon>
        <taxon>Viridiplantae</taxon>
        <taxon>Streptophyta</taxon>
        <taxon>Embryophyta</taxon>
        <taxon>Tracheophyta</taxon>
        <taxon>Spermatophyta</taxon>
        <taxon>Magnoliopsida</taxon>
        <taxon>Liliopsida</taxon>
        <taxon>Asparagales</taxon>
        <taxon>Asparagaceae</taxon>
        <taxon>Asparagoideae</taxon>
        <taxon>Asparagus</taxon>
    </lineage>
</organism>
<dbReference type="Gramene" id="ONK75235">
    <property type="protein sequence ID" value="ONK75235"/>
    <property type="gene ID" value="A4U43_C03F14760"/>
</dbReference>
<reference evidence="2" key="1">
    <citation type="journal article" date="2017" name="Nat. Commun.">
        <title>The asparagus genome sheds light on the origin and evolution of a young Y chromosome.</title>
        <authorList>
            <person name="Harkess A."/>
            <person name="Zhou J."/>
            <person name="Xu C."/>
            <person name="Bowers J.E."/>
            <person name="Van der Hulst R."/>
            <person name="Ayyampalayam S."/>
            <person name="Mercati F."/>
            <person name="Riccardi P."/>
            <person name="McKain M.R."/>
            <person name="Kakrana A."/>
            <person name="Tang H."/>
            <person name="Ray J."/>
            <person name="Groenendijk J."/>
            <person name="Arikit S."/>
            <person name="Mathioni S.M."/>
            <person name="Nakano M."/>
            <person name="Shan H."/>
            <person name="Telgmann-Rauber A."/>
            <person name="Kanno A."/>
            <person name="Yue Z."/>
            <person name="Chen H."/>
            <person name="Li W."/>
            <person name="Chen Y."/>
            <person name="Xu X."/>
            <person name="Zhang Y."/>
            <person name="Luo S."/>
            <person name="Chen H."/>
            <person name="Gao J."/>
            <person name="Mao Z."/>
            <person name="Pires J.C."/>
            <person name="Luo M."/>
            <person name="Kudrna D."/>
            <person name="Wing R.A."/>
            <person name="Meyers B.C."/>
            <person name="Yi K."/>
            <person name="Kong H."/>
            <person name="Lavrijsen P."/>
            <person name="Sunseri F."/>
            <person name="Falavigna A."/>
            <person name="Ye Y."/>
            <person name="Leebens-Mack J.H."/>
            <person name="Chen G."/>
        </authorList>
    </citation>
    <scope>NUCLEOTIDE SEQUENCE [LARGE SCALE GENOMIC DNA]</scope>
    <source>
        <strain evidence="2">cv. DH0086</strain>
    </source>
</reference>
<proteinExistence type="predicted"/>
<sequence>MWKYWIFPCCQGELLLDSERHMKHILMEHVGKLSEVLKPLLSEDNQNWVAKLVSNIVDGKIRKNLATSKQSQLDLERTCGMHNPVGLSYPLKSYMQEVGHYWVDKIVNGIWEPMDVQATTVDSDILPSSDDPERSLLWRICDHFRMHIKHNYFIKKPS</sequence>
<gene>
    <name evidence="1" type="ORF">A4U43_C03F14760</name>
</gene>
<keyword evidence="2" id="KW-1185">Reference proteome</keyword>
<name>A0A5P1FA42_ASPOF</name>
<evidence type="ECO:0000313" key="1">
    <source>
        <dbReference type="EMBL" id="ONK75235.1"/>
    </source>
</evidence>
<protein>
    <submittedName>
        <fullName evidence="1">Uncharacterized protein</fullName>
    </submittedName>
</protein>
<dbReference type="EMBL" id="CM007383">
    <property type="protein sequence ID" value="ONK75235.1"/>
    <property type="molecule type" value="Genomic_DNA"/>
</dbReference>
<dbReference type="AlphaFoldDB" id="A0A5P1FA42"/>
<accession>A0A5P1FA42</accession>
<dbReference type="Proteomes" id="UP000243459">
    <property type="component" value="Chromosome 3"/>
</dbReference>
<evidence type="ECO:0000313" key="2">
    <source>
        <dbReference type="Proteomes" id="UP000243459"/>
    </source>
</evidence>